<proteinExistence type="predicted"/>
<accession>A0A6B0Y1I0</accession>
<dbReference type="AlphaFoldDB" id="A0A6B0Y1I0"/>
<reference evidence="1" key="1">
    <citation type="submission" date="2019-09" db="EMBL/GenBank/DDBJ databases">
        <title>Characterisation of the sponge microbiome using genome-centric metagenomics.</title>
        <authorList>
            <person name="Engelberts J.P."/>
            <person name="Robbins S.J."/>
            <person name="De Goeij J.M."/>
            <person name="Aranda M."/>
            <person name="Bell S.C."/>
            <person name="Webster N.S."/>
        </authorList>
    </citation>
    <scope>NUCLEOTIDE SEQUENCE</scope>
    <source>
        <strain evidence="1">SB0664_bin_43</strain>
    </source>
</reference>
<gene>
    <name evidence="1" type="ORF">F4Y60_12580</name>
</gene>
<comment type="caution">
    <text evidence="1">The sequence shown here is derived from an EMBL/GenBank/DDBJ whole genome shotgun (WGS) entry which is preliminary data.</text>
</comment>
<name>A0A6B0Y1I0_9RHOB</name>
<sequence>MAFETAEPVGRNVLAAIVTEDLVDLGSLLDGHREFEPIENGLEFAGAISGRLHVAWTGDLHANTSARWPFGYVEHEIRE</sequence>
<protein>
    <submittedName>
        <fullName evidence="1">Uncharacterized protein</fullName>
    </submittedName>
</protein>
<dbReference type="EMBL" id="VXRY01000517">
    <property type="protein sequence ID" value="MXY34894.1"/>
    <property type="molecule type" value="Genomic_DNA"/>
</dbReference>
<organism evidence="1">
    <name type="scientific">Boseongicola sp. SB0664_bin_43</name>
    <dbReference type="NCBI Taxonomy" id="2604844"/>
    <lineage>
        <taxon>Bacteria</taxon>
        <taxon>Pseudomonadati</taxon>
        <taxon>Pseudomonadota</taxon>
        <taxon>Alphaproteobacteria</taxon>
        <taxon>Rhodobacterales</taxon>
        <taxon>Paracoccaceae</taxon>
        <taxon>Boseongicola</taxon>
    </lineage>
</organism>
<evidence type="ECO:0000313" key="1">
    <source>
        <dbReference type="EMBL" id="MXY34894.1"/>
    </source>
</evidence>